<evidence type="ECO:0000313" key="2">
    <source>
        <dbReference type="Proteomes" id="UP001156666"/>
    </source>
</evidence>
<comment type="caution">
    <text evidence="1">The sequence shown here is derived from an EMBL/GenBank/DDBJ whole genome shotgun (WGS) entry which is preliminary data.</text>
</comment>
<gene>
    <name evidence="1" type="ORF">GCM10007940_46580</name>
</gene>
<evidence type="ECO:0008006" key="3">
    <source>
        <dbReference type="Google" id="ProtNLM"/>
    </source>
</evidence>
<evidence type="ECO:0000313" key="1">
    <source>
        <dbReference type="EMBL" id="GLR20042.1"/>
    </source>
</evidence>
<sequence>MGYVNNKCHKEEPYHITINIRMKTSIIALVFFLFFGLNSAVANNFDPPVILKIIEKDFPLFKDMDSRILYIDFELLNLNVKELKIVKQNGELKFNDDVSKREVDTIYEVDYSEYSTGTYTLELHTYLGKVLNSTFIIK</sequence>
<accession>A0AA37STQ4</accession>
<dbReference type="AlphaFoldDB" id="A0AA37STQ4"/>
<reference evidence="1" key="1">
    <citation type="journal article" date="2014" name="Int. J. Syst. Evol. Microbiol.">
        <title>Complete genome sequence of Corynebacterium casei LMG S-19264T (=DSM 44701T), isolated from a smear-ripened cheese.</title>
        <authorList>
            <consortium name="US DOE Joint Genome Institute (JGI-PGF)"/>
            <person name="Walter F."/>
            <person name="Albersmeier A."/>
            <person name="Kalinowski J."/>
            <person name="Ruckert C."/>
        </authorList>
    </citation>
    <scope>NUCLEOTIDE SEQUENCE</scope>
    <source>
        <strain evidence="1">NBRC 108769</strain>
    </source>
</reference>
<name>A0AA37STQ4_9BACT</name>
<dbReference type="EMBL" id="BSOH01000037">
    <property type="protein sequence ID" value="GLR20042.1"/>
    <property type="molecule type" value="Genomic_DNA"/>
</dbReference>
<reference evidence="1" key="2">
    <citation type="submission" date="2023-01" db="EMBL/GenBank/DDBJ databases">
        <title>Draft genome sequence of Portibacter lacus strain NBRC 108769.</title>
        <authorList>
            <person name="Sun Q."/>
            <person name="Mori K."/>
        </authorList>
    </citation>
    <scope>NUCLEOTIDE SEQUENCE</scope>
    <source>
        <strain evidence="1">NBRC 108769</strain>
    </source>
</reference>
<organism evidence="1 2">
    <name type="scientific">Portibacter lacus</name>
    <dbReference type="NCBI Taxonomy" id="1099794"/>
    <lineage>
        <taxon>Bacteria</taxon>
        <taxon>Pseudomonadati</taxon>
        <taxon>Bacteroidota</taxon>
        <taxon>Saprospiria</taxon>
        <taxon>Saprospirales</taxon>
        <taxon>Haliscomenobacteraceae</taxon>
        <taxon>Portibacter</taxon>
    </lineage>
</organism>
<proteinExistence type="predicted"/>
<keyword evidence="2" id="KW-1185">Reference proteome</keyword>
<dbReference type="Proteomes" id="UP001156666">
    <property type="component" value="Unassembled WGS sequence"/>
</dbReference>
<protein>
    <recommendedName>
        <fullName evidence="3">DUF3244 domain-containing protein</fullName>
    </recommendedName>
</protein>